<dbReference type="RefSeq" id="WP_184148388.1">
    <property type="nucleotide sequence ID" value="NZ_JACHFM010000002.1"/>
</dbReference>
<accession>A0A840SG60</accession>
<name>A0A840SG60_9RHOB</name>
<feature type="signal peptide" evidence="1">
    <location>
        <begin position="1"/>
        <end position="20"/>
    </location>
</feature>
<gene>
    <name evidence="2" type="ORF">HNP73_001885</name>
</gene>
<evidence type="ECO:0000256" key="1">
    <source>
        <dbReference type="SAM" id="SignalP"/>
    </source>
</evidence>
<keyword evidence="3" id="KW-1185">Reference proteome</keyword>
<feature type="chain" id="PRO_5032320356" description="DUF995 domain-containing protein" evidence="1">
    <location>
        <begin position="21"/>
        <end position="144"/>
    </location>
</feature>
<dbReference type="Proteomes" id="UP000549457">
    <property type="component" value="Unassembled WGS sequence"/>
</dbReference>
<sequence>MRRSDLAMLLAAIMLLPAASQPGTVDRLAQARDIPVEEWRDMAMGRTLTYRFNGELWAYEHYFPGTNAVVLQLYDGTCMQGTWDYHAPLYCFHWEGQTPSCFRHTRLGSEILIIETLEGQDTTMTQEMTGVGDQPVSCGPPITS</sequence>
<evidence type="ECO:0000313" key="2">
    <source>
        <dbReference type="EMBL" id="MBB5221949.1"/>
    </source>
</evidence>
<keyword evidence="1" id="KW-0732">Signal</keyword>
<reference evidence="2 3" key="1">
    <citation type="submission" date="2020-08" db="EMBL/GenBank/DDBJ databases">
        <title>Genomic Encyclopedia of Type Strains, Phase IV (KMG-IV): sequencing the most valuable type-strain genomes for metagenomic binning, comparative biology and taxonomic classification.</title>
        <authorList>
            <person name="Goeker M."/>
        </authorList>
    </citation>
    <scope>NUCLEOTIDE SEQUENCE [LARGE SCALE GENOMIC DNA]</scope>
    <source>
        <strain evidence="2 3">DSM 101730</strain>
    </source>
</reference>
<organism evidence="2 3">
    <name type="scientific">Amaricoccus macauensis</name>
    <dbReference type="NCBI Taxonomy" id="57001"/>
    <lineage>
        <taxon>Bacteria</taxon>
        <taxon>Pseudomonadati</taxon>
        <taxon>Pseudomonadota</taxon>
        <taxon>Alphaproteobacteria</taxon>
        <taxon>Rhodobacterales</taxon>
        <taxon>Paracoccaceae</taxon>
        <taxon>Amaricoccus</taxon>
    </lineage>
</organism>
<evidence type="ECO:0008006" key="4">
    <source>
        <dbReference type="Google" id="ProtNLM"/>
    </source>
</evidence>
<dbReference type="EMBL" id="JACHFM010000002">
    <property type="protein sequence ID" value="MBB5221949.1"/>
    <property type="molecule type" value="Genomic_DNA"/>
</dbReference>
<comment type="caution">
    <text evidence="2">The sequence shown here is derived from an EMBL/GenBank/DDBJ whole genome shotgun (WGS) entry which is preliminary data.</text>
</comment>
<evidence type="ECO:0000313" key="3">
    <source>
        <dbReference type="Proteomes" id="UP000549457"/>
    </source>
</evidence>
<dbReference type="AlphaFoldDB" id="A0A840SG60"/>
<proteinExistence type="predicted"/>
<protein>
    <recommendedName>
        <fullName evidence="4">DUF995 domain-containing protein</fullName>
    </recommendedName>
</protein>